<keyword evidence="3" id="KW-0540">Nuclease</keyword>
<dbReference type="Gene3D" id="3.40.960.10">
    <property type="entry name" value="VSR Endonuclease"/>
    <property type="match status" value="1"/>
</dbReference>
<dbReference type="AlphaFoldDB" id="A0A935MZ16"/>
<sequence length="150" mass="17276">MRDKNPTPPSPTLSGGEPISPSPDKGRAGEGLGFLKYDKRLTVLARENRKNPTPAETLIWHKLLRSKQFEHHKFHRQKPIGPYIVDFYCSELRLVIEIDGDSHAEQVEYDDQRTAFLESQGLREIRYANRDILNNLPGIYEHLQTNLETP</sequence>
<evidence type="ECO:0000313" key="3">
    <source>
        <dbReference type="EMBL" id="MBK7415731.1"/>
    </source>
</evidence>
<dbReference type="SUPFAM" id="SSF52980">
    <property type="entry name" value="Restriction endonuclease-like"/>
    <property type="match status" value="1"/>
</dbReference>
<dbReference type="PANTHER" id="PTHR38590:SF1">
    <property type="entry name" value="BLL0828 PROTEIN"/>
    <property type="match status" value="1"/>
</dbReference>
<dbReference type="GO" id="GO:0004519">
    <property type="term" value="F:endonuclease activity"/>
    <property type="evidence" value="ECO:0007669"/>
    <property type="project" value="UniProtKB-KW"/>
</dbReference>
<dbReference type="PANTHER" id="PTHR38590">
    <property type="entry name" value="BLL0828 PROTEIN"/>
    <property type="match status" value="1"/>
</dbReference>
<dbReference type="InterPro" id="IPR047216">
    <property type="entry name" value="Endonuclease_DUF559_bact"/>
</dbReference>
<dbReference type="InterPro" id="IPR011335">
    <property type="entry name" value="Restrct_endonuc-II-like"/>
</dbReference>
<feature type="region of interest" description="Disordered" evidence="1">
    <location>
        <begin position="1"/>
        <end position="31"/>
    </location>
</feature>
<evidence type="ECO:0000256" key="1">
    <source>
        <dbReference type="SAM" id="MobiDB-lite"/>
    </source>
</evidence>
<dbReference type="EMBL" id="JADJMS010000024">
    <property type="protein sequence ID" value="MBK7415731.1"/>
    <property type="molecule type" value="Genomic_DNA"/>
</dbReference>
<dbReference type="Pfam" id="PF04480">
    <property type="entry name" value="DUF559"/>
    <property type="match status" value="1"/>
</dbReference>
<feature type="compositionally biased region" description="Pro residues" evidence="1">
    <location>
        <begin position="1"/>
        <end position="11"/>
    </location>
</feature>
<keyword evidence="3" id="KW-0255">Endonuclease</keyword>
<evidence type="ECO:0000313" key="4">
    <source>
        <dbReference type="Proteomes" id="UP000739411"/>
    </source>
</evidence>
<dbReference type="Proteomes" id="UP000739411">
    <property type="component" value="Unassembled WGS sequence"/>
</dbReference>
<dbReference type="InterPro" id="IPR007569">
    <property type="entry name" value="DUF559"/>
</dbReference>
<reference evidence="3 4" key="1">
    <citation type="submission" date="2020-10" db="EMBL/GenBank/DDBJ databases">
        <title>Connecting structure to function with the recovery of over 1000 high-quality activated sludge metagenome-assembled genomes encoding full-length rRNA genes using long-read sequencing.</title>
        <authorList>
            <person name="Singleton C.M."/>
            <person name="Petriglieri F."/>
            <person name="Kristensen J.M."/>
            <person name="Kirkegaard R.H."/>
            <person name="Michaelsen T.Y."/>
            <person name="Andersen M.H."/>
            <person name="Karst S.M."/>
            <person name="Dueholm M.S."/>
            <person name="Nielsen P.H."/>
            <person name="Albertsen M."/>
        </authorList>
    </citation>
    <scope>NUCLEOTIDE SEQUENCE [LARGE SCALE GENOMIC DNA]</scope>
    <source>
        <strain evidence="3">EsbW_18-Q3-R4-48_BATAC.463</strain>
    </source>
</reference>
<name>A0A935MZ16_9RHOO</name>
<protein>
    <submittedName>
        <fullName evidence="3">Endonuclease domain-containing protein</fullName>
    </submittedName>
</protein>
<feature type="domain" description="DUF559" evidence="2">
    <location>
        <begin position="40"/>
        <end position="147"/>
    </location>
</feature>
<dbReference type="CDD" id="cd01038">
    <property type="entry name" value="Endonuclease_DUF559"/>
    <property type="match status" value="1"/>
</dbReference>
<proteinExistence type="predicted"/>
<evidence type="ECO:0000259" key="2">
    <source>
        <dbReference type="Pfam" id="PF04480"/>
    </source>
</evidence>
<organism evidence="3 4">
    <name type="scientific">Candidatus Dechloromonas phosphorivorans</name>
    <dbReference type="NCBI Taxonomy" id="2899244"/>
    <lineage>
        <taxon>Bacteria</taxon>
        <taxon>Pseudomonadati</taxon>
        <taxon>Pseudomonadota</taxon>
        <taxon>Betaproteobacteria</taxon>
        <taxon>Rhodocyclales</taxon>
        <taxon>Azonexaceae</taxon>
        <taxon>Dechloromonas</taxon>
    </lineage>
</organism>
<accession>A0A935MZ16</accession>
<gene>
    <name evidence="3" type="ORF">IPJ38_12055</name>
</gene>
<comment type="caution">
    <text evidence="3">The sequence shown here is derived from an EMBL/GenBank/DDBJ whole genome shotgun (WGS) entry which is preliminary data.</text>
</comment>
<keyword evidence="3" id="KW-0378">Hydrolase</keyword>